<feature type="domain" description="HTH tetR-type" evidence="5">
    <location>
        <begin position="14"/>
        <end position="74"/>
    </location>
</feature>
<accession>A0A841FSC4</accession>
<keyword evidence="2 4" id="KW-0238">DNA-binding</keyword>
<sequence>MTEQSPGLRELRKRETRQAISDIATRLFLARGFERVTIAEVAAAARVAKMTVTNYFPRKEDLVFDMQEAFTEGLATAVRDRAPGESAIAALRRDFHARLAAHDPVIGFTGREFGQMVAGSPALSARLREFHDLRENALAEALAAETGAGEHDLGPRVAASQLAGVLRVLFGEVKRRTLLGEEPPVIAETVGRLADAAFVLAEVGLGDYLVRSA</sequence>
<dbReference type="SUPFAM" id="SSF46689">
    <property type="entry name" value="Homeodomain-like"/>
    <property type="match status" value="1"/>
</dbReference>
<dbReference type="PANTHER" id="PTHR30055:SF234">
    <property type="entry name" value="HTH-TYPE TRANSCRIPTIONAL REGULATOR BETI"/>
    <property type="match status" value="1"/>
</dbReference>
<dbReference type="InterPro" id="IPR050109">
    <property type="entry name" value="HTH-type_TetR-like_transc_reg"/>
</dbReference>
<gene>
    <name evidence="6" type="ORF">HNR73_006835</name>
</gene>
<evidence type="ECO:0000256" key="3">
    <source>
        <dbReference type="ARBA" id="ARBA00023163"/>
    </source>
</evidence>
<proteinExistence type="predicted"/>
<reference evidence="6 7" key="1">
    <citation type="submission" date="2020-08" db="EMBL/GenBank/DDBJ databases">
        <title>Genomic Encyclopedia of Type Strains, Phase IV (KMG-IV): sequencing the most valuable type-strain genomes for metagenomic binning, comparative biology and taxonomic classification.</title>
        <authorList>
            <person name="Goeker M."/>
        </authorList>
    </citation>
    <scope>NUCLEOTIDE SEQUENCE [LARGE SCALE GENOMIC DNA]</scope>
    <source>
        <strain evidence="6 7">YIM 65646</strain>
    </source>
</reference>
<dbReference type="PANTHER" id="PTHR30055">
    <property type="entry name" value="HTH-TYPE TRANSCRIPTIONAL REGULATOR RUTR"/>
    <property type="match status" value="1"/>
</dbReference>
<keyword evidence="1" id="KW-0805">Transcription regulation</keyword>
<evidence type="ECO:0000313" key="7">
    <source>
        <dbReference type="Proteomes" id="UP000548476"/>
    </source>
</evidence>
<dbReference type="Gene3D" id="1.10.10.60">
    <property type="entry name" value="Homeodomain-like"/>
    <property type="match status" value="1"/>
</dbReference>
<comment type="caution">
    <text evidence="6">The sequence shown here is derived from an EMBL/GenBank/DDBJ whole genome shotgun (WGS) entry which is preliminary data.</text>
</comment>
<dbReference type="GO" id="GO:0000976">
    <property type="term" value="F:transcription cis-regulatory region binding"/>
    <property type="evidence" value="ECO:0007669"/>
    <property type="project" value="TreeGrafter"/>
</dbReference>
<dbReference type="Pfam" id="PF00440">
    <property type="entry name" value="TetR_N"/>
    <property type="match status" value="1"/>
</dbReference>
<dbReference type="InterPro" id="IPR009057">
    <property type="entry name" value="Homeodomain-like_sf"/>
</dbReference>
<keyword evidence="7" id="KW-1185">Reference proteome</keyword>
<dbReference type="PROSITE" id="PS50977">
    <property type="entry name" value="HTH_TETR_2"/>
    <property type="match status" value="1"/>
</dbReference>
<evidence type="ECO:0000256" key="1">
    <source>
        <dbReference type="ARBA" id="ARBA00023015"/>
    </source>
</evidence>
<evidence type="ECO:0000313" key="6">
    <source>
        <dbReference type="EMBL" id="MBB6038946.1"/>
    </source>
</evidence>
<dbReference type="Gene3D" id="1.10.357.10">
    <property type="entry name" value="Tetracycline Repressor, domain 2"/>
    <property type="match status" value="1"/>
</dbReference>
<dbReference type="AlphaFoldDB" id="A0A841FSC4"/>
<dbReference type="EMBL" id="JACHGT010000019">
    <property type="protein sequence ID" value="MBB6038946.1"/>
    <property type="molecule type" value="Genomic_DNA"/>
</dbReference>
<dbReference type="InterPro" id="IPR001647">
    <property type="entry name" value="HTH_TetR"/>
</dbReference>
<name>A0A841FSC4_9ACTN</name>
<dbReference type="Proteomes" id="UP000548476">
    <property type="component" value="Unassembled WGS sequence"/>
</dbReference>
<dbReference type="GO" id="GO:0003700">
    <property type="term" value="F:DNA-binding transcription factor activity"/>
    <property type="evidence" value="ECO:0007669"/>
    <property type="project" value="TreeGrafter"/>
</dbReference>
<protein>
    <submittedName>
        <fullName evidence="6">AcrR family transcriptional regulator</fullName>
    </submittedName>
</protein>
<evidence type="ECO:0000256" key="4">
    <source>
        <dbReference type="PROSITE-ProRule" id="PRU00335"/>
    </source>
</evidence>
<evidence type="ECO:0000259" key="5">
    <source>
        <dbReference type="PROSITE" id="PS50977"/>
    </source>
</evidence>
<feature type="DNA-binding region" description="H-T-H motif" evidence="4">
    <location>
        <begin position="37"/>
        <end position="56"/>
    </location>
</feature>
<evidence type="ECO:0000256" key="2">
    <source>
        <dbReference type="ARBA" id="ARBA00023125"/>
    </source>
</evidence>
<keyword evidence="3" id="KW-0804">Transcription</keyword>
<dbReference type="RefSeq" id="WP_184791893.1">
    <property type="nucleotide sequence ID" value="NZ_BONT01000055.1"/>
</dbReference>
<organism evidence="6 7">
    <name type="scientific">Phytomonospora endophytica</name>
    <dbReference type="NCBI Taxonomy" id="714109"/>
    <lineage>
        <taxon>Bacteria</taxon>
        <taxon>Bacillati</taxon>
        <taxon>Actinomycetota</taxon>
        <taxon>Actinomycetes</taxon>
        <taxon>Micromonosporales</taxon>
        <taxon>Micromonosporaceae</taxon>
        <taxon>Phytomonospora</taxon>
    </lineage>
</organism>